<proteinExistence type="predicted"/>
<evidence type="ECO:0000313" key="2">
    <source>
        <dbReference type="Proteomes" id="UP001062846"/>
    </source>
</evidence>
<evidence type="ECO:0000313" key="1">
    <source>
        <dbReference type="EMBL" id="KAI8565631.1"/>
    </source>
</evidence>
<keyword evidence="2" id="KW-1185">Reference proteome</keyword>
<comment type="caution">
    <text evidence="1">The sequence shown here is derived from an EMBL/GenBank/DDBJ whole genome shotgun (WGS) entry which is preliminary data.</text>
</comment>
<accession>A0ACC0PJ59</accession>
<dbReference type="Proteomes" id="UP001062846">
    <property type="component" value="Chromosome 3"/>
</dbReference>
<name>A0ACC0PJ59_RHOML</name>
<sequence length="484" mass="54176">MPRPGPRPYECVRRAWHSDRHQPMRGSVIQQIFRLGFSRIVFGVKLVFCFRVCFVKFDRMPTMCLIRAVQESHSPVTKKNKEWQEKLPIVAEYMDVATLWDRVNDAINTIIKRDESTETGDLLPPCVEAALNLGCVPVRASRSQRNANPRSYLGQKTQDPNNTTNEWNPQLPPLHSGNLLTSPRPVSMNSTQSNTTMTQSNSCNNHITHCNFPSPCVEVPPPSNHQFIPVESNTSPNVGLVYPLYYGTQFQPEMPQSTFQVPRNPNAIFVGRPIFPSIAETTKKGFLQNLFSCERDENTSNRVRQADSRKHHGKAPETGFDLSLRLGLFKEPSIKPGRVVAHDTPTVDVSSSQEGIMFTNLSPHQNKEFSFFPVDIANDPFESHRSRWNSKGGGQNVEAATRKRKAQLHENLEDGLFFSQPELRSSQFVGRMKRPDVVVGDVGLKSEVSRAGGLGRAADEVRGAIVELILGNSGHVLCTGSVEY</sequence>
<protein>
    <submittedName>
        <fullName evidence="1">Uncharacterized protein</fullName>
    </submittedName>
</protein>
<reference evidence="1" key="1">
    <citation type="submission" date="2022-02" db="EMBL/GenBank/DDBJ databases">
        <title>Plant Genome Project.</title>
        <authorList>
            <person name="Zhang R.-G."/>
        </authorList>
    </citation>
    <scope>NUCLEOTIDE SEQUENCE</scope>
    <source>
        <strain evidence="1">AT1</strain>
    </source>
</reference>
<dbReference type="EMBL" id="CM046390">
    <property type="protein sequence ID" value="KAI8565631.1"/>
    <property type="molecule type" value="Genomic_DNA"/>
</dbReference>
<organism evidence="1 2">
    <name type="scientific">Rhododendron molle</name>
    <name type="common">Chinese azalea</name>
    <name type="synonym">Azalea mollis</name>
    <dbReference type="NCBI Taxonomy" id="49168"/>
    <lineage>
        <taxon>Eukaryota</taxon>
        <taxon>Viridiplantae</taxon>
        <taxon>Streptophyta</taxon>
        <taxon>Embryophyta</taxon>
        <taxon>Tracheophyta</taxon>
        <taxon>Spermatophyta</taxon>
        <taxon>Magnoliopsida</taxon>
        <taxon>eudicotyledons</taxon>
        <taxon>Gunneridae</taxon>
        <taxon>Pentapetalae</taxon>
        <taxon>asterids</taxon>
        <taxon>Ericales</taxon>
        <taxon>Ericaceae</taxon>
        <taxon>Ericoideae</taxon>
        <taxon>Rhodoreae</taxon>
        <taxon>Rhododendron</taxon>
    </lineage>
</organism>
<gene>
    <name evidence="1" type="ORF">RHMOL_Rhmol03G0274900</name>
</gene>